<keyword evidence="3" id="KW-1185">Reference proteome</keyword>
<dbReference type="Pfam" id="PF07833">
    <property type="entry name" value="Cu_amine_oxidN1"/>
    <property type="match status" value="1"/>
</dbReference>
<comment type="caution">
    <text evidence="2">The sequence shown here is derived from an EMBL/GenBank/DDBJ whole genome shotgun (WGS) entry which is preliminary data.</text>
</comment>
<dbReference type="Proteomes" id="UP000295636">
    <property type="component" value="Unassembled WGS sequence"/>
</dbReference>
<dbReference type="PROSITE" id="PS51257">
    <property type="entry name" value="PROKAR_LIPOPROTEIN"/>
    <property type="match status" value="1"/>
</dbReference>
<dbReference type="SUPFAM" id="SSF55383">
    <property type="entry name" value="Copper amine oxidase, domain N"/>
    <property type="match status" value="1"/>
</dbReference>
<dbReference type="Gene3D" id="3.30.457.10">
    <property type="entry name" value="Copper amine oxidase-like, N-terminal domain"/>
    <property type="match status" value="1"/>
</dbReference>
<dbReference type="AlphaFoldDB" id="A0A4R5KSP5"/>
<organism evidence="2 3">
    <name type="scientific">Paenibacillus piri</name>
    <dbReference type="NCBI Taxonomy" id="2547395"/>
    <lineage>
        <taxon>Bacteria</taxon>
        <taxon>Bacillati</taxon>
        <taxon>Bacillota</taxon>
        <taxon>Bacilli</taxon>
        <taxon>Bacillales</taxon>
        <taxon>Paenibacillaceae</taxon>
        <taxon>Paenibacillus</taxon>
    </lineage>
</organism>
<dbReference type="EMBL" id="SMRT01000003">
    <property type="protein sequence ID" value="TDF98893.1"/>
    <property type="molecule type" value="Genomic_DNA"/>
</dbReference>
<evidence type="ECO:0000313" key="3">
    <source>
        <dbReference type="Proteomes" id="UP000295636"/>
    </source>
</evidence>
<evidence type="ECO:0000313" key="2">
    <source>
        <dbReference type="EMBL" id="TDF98893.1"/>
    </source>
</evidence>
<gene>
    <name evidence="2" type="ORF">E1757_10290</name>
</gene>
<proteinExistence type="predicted"/>
<dbReference type="OrthoDB" id="2811497at2"/>
<accession>A0A4R5KSP5</accession>
<dbReference type="InterPro" id="IPR036582">
    <property type="entry name" value="Mao_N_sf"/>
</dbReference>
<protein>
    <submittedName>
        <fullName evidence="2">Copper amine oxidase N-terminal domain-containing protein</fullName>
    </submittedName>
</protein>
<dbReference type="InterPro" id="IPR012854">
    <property type="entry name" value="Cu_amine_oxidase-like_N"/>
</dbReference>
<sequence length="514" mass="57194">MNRMKRTWVSLFLVVMLIVLAGCQAVNGLDVSKMFANSLNIQSAQGTQTLTLELEMNPSVTPMTDEQLLLELFSKVSVRISEFSMQDWTHASLKGVFEYTQGQIPFQMSMSDMETVIALEGAKKPIVMHNQFAGMETMKETITPEMERQFNEFYKKTIEFMPAFYSYLIGNAPNPANITAGSNKFRIQNQNEGVNGKKVHIEIKGSEWIGLAKGLLTNLVADEKGMKDMLGQLYDVYIPLVKQYMQEKGPDGDSSMDMMSLYLNNKSLAVETAFAFLNSHLKQMLDESSSAMDMPKLLTDDAFSLKMDVYTDSELTPRKTDTEIVIASPTENSAVKSIKLTSASEWWNVNKPVTANKIDTSAGSFVFAPDKPARIVSILDPNSQLYKLLKKDLKITRKDIRMSMDSGSGDSTAPYNLDGTVMVPIRYVVEQLDADVAWEPSTQKITVTDPLNGIAVNLNVGSQQASVNGMIKPLEKAAEIRNESTYVPLRFIAESMGAKVGWDQESQTVTISRD</sequence>
<feature type="domain" description="Copper amine oxidase-like N-terminal" evidence="1">
    <location>
        <begin position="412"/>
        <end position="511"/>
    </location>
</feature>
<reference evidence="2 3" key="1">
    <citation type="submission" date="2019-03" db="EMBL/GenBank/DDBJ databases">
        <title>This is whole genome sequence of Paenibacillus sp MS74 strain.</title>
        <authorList>
            <person name="Trinh H.N."/>
        </authorList>
    </citation>
    <scope>NUCLEOTIDE SEQUENCE [LARGE SCALE GENOMIC DNA]</scope>
    <source>
        <strain evidence="2 3">MS74</strain>
    </source>
</reference>
<dbReference type="RefSeq" id="WP_133227398.1">
    <property type="nucleotide sequence ID" value="NZ_SMRT01000003.1"/>
</dbReference>
<evidence type="ECO:0000259" key="1">
    <source>
        <dbReference type="Pfam" id="PF07833"/>
    </source>
</evidence>
<name>A0A4R5KSP5_9BACL</name>